<reference evidence="2 3" key="1">
    <citation type="submission" date="2018-05" db="EMBL/GenBank/DDBJ databases">
        <title>Complete Genome Sequences of Extremely Thermoacidophilic, Metal-Mobilizing Type-Strain Members of the Archaeal Family Sulfolobaceae: Acidianus brierleyi DSM-1651T, Acidianus sulfidivorans DSM-18786T, Metallosphaera hakonensis DSM-7519T, and Metallosphaera prunae DSM-10039T.</title>
        <authorList>
            <person name="Counts J.A."/>
            <person name="Kelly R.M."/>
        </authorList>
    </citation>
    <scope>NUCLEOTIDE SEQUENCE [LARGE SCALE GENOMIC DNA]</scope>
    <source>
        <strain evidence="2 3">DSM 1651</strain>
    </source>
</reference>
<dbReference type="Proteomes" id="UP000248044">
    <property type="component" value="Chromosome"/>
</dbReference>
<feature type="transmembrane region" description="Helical" evidence="1">
    <location>
        <begin position="7"/>
        <end position="29"/>
    </location>
</feature>
<accession>A0A2U9IDG9</accession>
<feature type="transmembrane region" description="Helical" evidence="1">
    <location>
        <begin position="35"/>
        <end position="54"/>
    </location>
</feature>
<evidence type="ECO:0000313" key="3">
    <source>
        <dbReference type="Proteomes" id="UP000248044"/>
    </source>
</evidence>
<protein>
    <submittedName>
        <fullName evidence="2">Uncharacterized protein</fullName>
    </submittedName>
</protein>
<gene>
    <name evidence="2" type="ORF">DFR85_05205</name>
</gene>
<keyword evidence="3" id="KW-1185">Reference proteome</keyword>
<proteinExistence type="predicted"/>
<evidence type="ECO:0000256" key="1">
    <source>
        <dbReference type="SAM" id="Phobius"/>
    </source>
</evidence>
<name>A0A2U9IDG9_9CREN</name>
<evidence type="ECO:0000313" key="2">
    <source>
        <dbReference type="EMBL" id="AWR94083.1"/>
    </source>
</evidence>
<keyword evidence="1" id="KW-0472">Membrane</keyword>
<sequence length="67" mass="7701">MNYNNIILSLFIVISIAVFILNLYNLGYLEISIKYMKIGLLIFSISIISTLFLSDKAKEKTRKKGKK</sequence>
<dbReference type="AlphaFoldDB" id="A0A2U9IDG9"/>
<dbReference type="GeneID" id="36831531"/>
<dbReference type="RefSeq" id="WP_110269964.1">
    <property type="nucleotide sequence ID" value="NZ_CP029289.2"/>
</dbReference>
<keyword evidence="1" id="KW-1133">Transmembrane helix</keyword>
<dbReference type="EMBL" id="CP029289">
    <property type="protein sequence ID" value="AWR94083.1"/>
    <property type="molecule type" value="Genomic_DNA"/>
</dbReference>
<keyword evidence="1" id="KW-0812">Transmembrane</keyword>
<organism evidence="2 3">
    <name type="scientific">Acidianus brierleyi</name>
    <dbReference type="NCBI Taxonomy" id="41673"/>
    <lineage>
        <taxon>Archaea</taxon>
        <taxon>Thermoproteota</taxon>
        <taxon>Thermoprotei</taxon>
        <taxon>Sulfolobales</taxon>
        <taxon>Sulfolobaceae</taxon>
        <taxon>Acidianus</taxon>
    </lineage>
</organism>
<dbReference type="KEGG" id="abri:DFR85_05205"/>